<feature type="chain" id="PRO_5004016299" evidence="5">
    <location>
        <begin position="25"/>
        <end position="382"/>
    </location>
</feature>
<dbReference type="HOGENOM" id="CLU_027128_0_1_7"/>
<accession>M1PA48</accession>
<dbReference type="Gene3D" id="3.40.50.2300">
    <property type="match status" value="2"/>
</dbReference>
<dbReference type="eggNOG" id="COG0683">
    <property type="taxonomic scope" value="Bacteria"/>
</dbReference>
<dbReference type="PANTHER" id="PTHR30483">
    <property type="entry name" value="LEUCINE-SPECIFIC-BINDING PROTEIN"/>
    <property type="match status" value="1"/>
</dbReference>
<dbReference type="RefSeq" id="WP_015402379.1">
    <property type="nucleotide sequence ID" value="NC_020304.1"/>
</dbReference>
<keyword evidence="8" id="KW-1185">Reference proteome</keyword>
<name>M1PA48_DESSD</name>
<evidence type="ECO:0000256" key="3">
    <source>
        <dbReference type="ARBA" id="ARBA00022729"/>
    </source>
</evidence>
<organism evidence="7 8">
    <name type="scientific">Desulfocapsa sulfexigens (strain DSM 10523 / SB164P1)</name>
    <dbReference type="NCBI Taxonomy" id="1167006"/>
    <lineage>
        <taxon>Bacteria</taxon>
        <taxon>Pseudomonadati</taxon>
        <taxon>Thermodesulfobacteriota</taxon>
        <taxon>Desulfobulbia</taxon>
        <taxon>Desulfobulbales</taxon>
        <taxon>Desulfocapsaceae</taxon>
        <taxon>Desulfocapsa</taxon>
    </lineage>
</organism>
<proteinExistence type="inferred from homology"/>
<evidence type="ECO:0000256" key="4">
    <source>
        <dbReference type="ARBA" id="ARBA00022970"/>
    </source>
</evidence>
<sequence>MKKFASKLLMAVVAVALCVAPALAENIKVGAILAVTGGASFLGGPEARSLEMMVEDINAKGGINGNTIELIIKDSAGSPEKAISFAKQLIEEEKVLAIIGPSTSGETMKIKNICQEAKTPLLSCGAAEVIVDPVASYVFKTPQKDSFAAKKIFMEMNKLGISKIAVLAGNTGFGQAGKGQLLAIAPEFGIEVVEVEVYDKKSNDLSAVVAKIKANKDVQAVVNWSIVPAQAIVAKNMRQAGWEVPLFQSHGFGNIKYVQAAGAAAEGIIFPAGRLLIAESLADDNPQKALLMEYKKNYEAKFNEPASTFGGHGYDAITILAAAIAEGGNDRDKVRDAIENLKGFAGTGGVFNFSAEDHNGLDIDAFQMLTVKDGKFVAYTGK</sequence>
<gene>
    <name evidence="7" type="ordered locus">UWK_00092</name>
</gene>
<dbReference type="InterPro" id="IPR028082">
    <property type="entry name" value="Peripla_BP_I"/>
</dbReference>
<dbReference type="CDD" id="cd06333">
    <property type="entry name" value="PBP1_ABC_RPA1789-like"/>
    <property type="match status" value="1"/>
</dbReference>
<dbReference type="PRINTS" id="PR00337">
    <property type="entry name" value="LEUILEVALBP"/>
</dbReference>
<keyword evidence="4" id="KW-0029">Amino-acid transport</keyword>
<evidence type="ECO:0000259" key="6">
    <source>
        <dbReference type="Pfam" id="PF13458"/>
    </source>
</evidence>
<keyword evidence="2" id="KW-0813">Transport</keyword>
<dbReference type="Pfam" id="PF13458">
    <property type="entry name" value="Peripla_BP_6"/>
    <property type="match status" value="1"/>
</dbReference>
<evidence type="ECO:0000256" key="5">
    <source>
        <dbReference type="SAM" id="SignalP"/>
    </source>
</evidence>
<feature type="signal peptide" evidence="5">
    <location>
        <begin position="1"/>
        <end position="24"/>
    </location>
</feature>
<protein>
    <submittedName>
        <fullName evidence="7">Amino acid/amide ABC transporter substrate-binding protein, HAAT family</fullName>
    </submittedName>
</protein>
<dbReference type="InterPro" id="IPR028081">
    <property type="entry name" value="Leu-bd"/>
</dbReference>
<feature type="domain" description="Leucine-binding protein" evidence="6">
    <location>
        <begin position="27"/>
        <end position="360"/>
    </location>
</feature>
<dbReference type="InterPro" id="IPR000709">
    <property type="entry name" value="Leu_Ile_Val-bd"/>
</dbReference>
<dbReference type="OrthoDB" id="9791590at2"/>
<dbReference type="PATRIC" id="fig|1167006.5.peg.103"/>
<evidence type="ECO:0000256" key="1">
    <source>
        <dbReference type="ARBA" id="ARBA00010062"/>
    </source>
</evidence>
<dbReference type="GO" id="GO:0006865">
    <property type="term" value="P:amino acid transport"/>
    <property type="evidence" value="ECO:0007669"/>
    <property type="project" value="UniProtKB-KW"/>
</dbReference>
<dbReference type="AlphaFoldDB" id="M1PA48"/>
<dbReference type="InterPro" id="IPR051010">
    <property type="entry name" value="BCAA_transport"/>
</dbReference>
<reference evidence="8" key="1">
    <citation type="journal article" date="2013" name="Stand. Genomic Sci.">
        <title>Complete genome sequence of Desulfocapsa sulfexigens, a marine deltaproteobacterium specialized in disproportionating inorganic sulfur compounds.</title>
        <authorList>
            <person name="Finster K.W."/>
            <person name="Kjeldsen K.U."/>
            <person name="Kube M."/>
            <person name="Reinhardt R."/>
            <person name="Mussmann M."/>
            <person name="Amann R."/>
            <person name="Schreiber L."/>
        </authorList>
    </citation>
    <scope>NUCLEOTIDE SEQUENCE [LARGE SCALE GENOMIC DNA]</scope>
    <source>
        <strain evidence="8">DSM 10523 / SB164P1</strain>
    </source>
</reference>
<dbReference type="SUPFAM" id="SSF53822">
    <property type="entry name" value="Periplasmic binding protein-like I"/>
    <property type="match status" value="1"/>
</dbReference>
<dbReference type="STRING" id="1167006.UWK_00092"/>
<keyword evidence="3 5" id="KW-0732">Signal</keyword>
<evidence type="ECO:0000313" key="7">
    <source>
        <dbReference type="EMBL" id="AGF76680.1"/>
    </source>
</evidence>
<dbReference type="Proteomes" id="UP000011721">
    <property type="component" value="Chromosome"/>
</dbReference>
<evidence type="ECO:0000256" key="2">
    <source>
        <dbReference type="ARBA" id="ARBA00022448"/>
    </source>
</evidence>
<dbReference type="EMBL" id="CP003985">
    <property type="protein sequence ID" value="AGF76680.1"/>
    <property type="molecule type" value="Genomic_DNA"/>
</dbReference>
<evidence type="ECO:0000313" key="8">
    <source>
        <dbReference type="Proteomes" id="UP000011721"/>
    </source>
</evidence>
<dbReference type="KEGG" id="dsf:UWK_00092"/>
<dbReference type="PANTHER" id="PTHR30483:SF38">
    <property type="entry name" value="BLR7848 PROTEIN"/>
    <property type="match status" value="1"/>
</dbReference>
<comment type="similarity">
    <text evidence="1">Belongs to the leucine-binding protein family.</text>
</comment>